<dbReference type="PANTHER" id="PTHR43691:SF14">
    <property type="entry name" value="URIDINE PHOSPHORYLASE"/>
    <property type="match status" value="1"/>
</dbReference>
<dbReference type="EMBL" id="ML170175">
    <property type="protein sequence ID" value="TDL22442.1"/>
    <property type="molecule type" value="Genomic_DNA"/>
</dbReference>
<feature type="compositionally biased region" description="Low complexity" evidence="1">
    <location>
        <begin position="237"/>
        <end position="248"/>
    </location>
</feature>
<protein>
    <submittedName>
        <fullName evidence="3">Purine and uridine phosphorylase</fullName>
    </submittedName>
</protein>
<dbReference type="Pfam" id="PF01048">
    <property type="entry name" value="PNP_UDP_1"/>
    <property type="match status" value="1"/>
</dbReference>
<evidence type="ECO:0000259" key="2">
    <source>
        <dbReference type="Pfam" id="PF01048"/>
    </source>
</evidence>
<dbReference type="Gene3D" id="3.40.50.1580">
    <property type="entry name" value="Nucleoside phosphorylase domain"/>
    <property type="match status" value="1"/>
</dbReference>
<dbReference type="VEuPathDB" id="FungiDB:BD410DRAFT_815022"/>
<dbReference type="AlphaFoldDB" id="A0A4Y7Q5L5"/>
<reference evidence="3 4" key="1">
    <citation type="submission" date="2018-06" db="EMBL/GenBank/DDBJ databases">
        <title>A transcriptomic atlas of mushroom development highlights an independent origin of complex multicellularity.</title>
        <authorList>
            <consortium name="DOE Joint Genome Institute"/>
            <person name="Krizsan K."/>
            <person name="Almasi E."/>
            <person name="Merenyi Z."/>
            <person name="Sahu N."/>
            <person name="Viragh M."/>
            <person name="Koszo T."/>
            <person name="Mondo S."/>
            <person name="Kiss B."/>
            <person name="Balint B."/>
            <person name="Kues U."/>
            <person name="Barry K."/>
            <person name="Hegedus J.C."/>
            <person name="Henrissat B."/>
            <person name="Johnson J."/>
            <person name="Lipzen A."/>
            <person name="Ohm R."/>
            <person name="Nagy I."/>
            <person name="Pangilinan J."/>
            <person name="Yan J."/>
            <person name="Xiong Y."/>
            <person name="Grigoriev I.V."/>
            <person name="Hibbett D.S."/>
            <person name="Nagy L.G."/>
        </authorList>
    </citation>
    <scope>NUCLEOTIDE SEQUENCE [LARGE SCALE GENOMIC DNA]</scope>
    <source>
        <strain evidence="3 4">SZMC22713</strain>
    </source>
</reference>
<dbReference type="Proteomes" id="UP000294933">
    <property type="component" value="Unassembled WGS sequence"/>
</dbReference>
<dbReference type="GO" id="GO:0006218">
    <property type="term" value="P:uridine catabolic process"/>
    <property type="evidence" value="ECO:0007669"/>
    <property type="project" value="TreeGrafter"/>
</dbReference>
<keyword evidence="4" id="KW-1185">Reference proteome</keyword>
<evidence type="ECO:0000313" key="4">
    <source>
        <dbReference type="Proteomes" id="UP000294933"/>
    </source>
</evidence>
<feature type="region of interest" description="Disordered" evidence="1">
    <location>
        <begin position="237"/>
        <end position="281"/>
    </location>
</feature>
<dbReference type="STRING" id="50990.A0A4Y7Q5L5"/>
<dbReference type="SUPFAM" id="SSF53167">
    <property type="entry name" value="Purine and uridine phosphorylases"/>
    <property type="match status" value="1"/>
</dbReference>
<gene>
    <name evidence="3" type="ORF">BD410DRAFT_815022</name>
</gene>
<accession>A0A4Y7Q5L5</accession>
<feature type="domain" description="Nucleoside phosphorylase" evidence="2">
    <location>
        <begin position="31"/>
        <end position="230"/>
    </location>
</feature>
<evidence type="ECO:0000313" key="3">
    <source>
        <dbReference type="EMBL" id="TDL22442.1"/>
    </source>
</evidence>
<dbReference type="PANTHER" id="PTHR43691">
    <property type="entry name" value="URIDINE PHOSPHORYLASE"/>
    <property type="match status" value="1"/>
</dbReference>
<dbReference type="InterPro" id="IPR000845">
    <property type="entry name" value="Nucleoside_phosphorylase_d"/>
</dbReference>
<dbReference type="GO" id="GO:0005829">
    <property type="term" value="C:cytosol"/>
    <property type="evidence" value="ECO:0007669"/>
    <property type="project" value="TreeGrafter"/>
</dbReference>
<dbReference type="CDD" id="cd17769">
    <property type="entry name" value="NP_TgUP-like"/>
    <property type="match status" value="1"/>
</dbReference>
<name>A0A4Y7Q5L5_9AGAM</name>
<evidence type="ECO:0000256" key="1">
    <source>
        <dbReference type="SAM" id="MobiDB-lite"/>
    </source>
</evidence>
<dbReference type="OrthoDB" id="416752at2759"/>
<dbReference type="GO" id="GO:0004850">
    <property type="term" value="F:uridine phosphorylase activity"/>
    <property type="evidence" value="ECO:0007669"/>
    <property type="project" value="TreeGrafter"/>
</dbReference>
<sequence>MKNLVTDANFPRTEDGRVYHLGIRSGEVANRVVTVGSPSRAEAIAGMLDDEQPYKILSERGFLTITGRYKGIPVSIVSIGMGYPNMDFFVREARECISGDMVIIRLGSCGGVVGLPVGSLVVPNASVSVNRNVDYDFGVGSENKEPAYRISKPARLLFHSELHAALSETLTNSSPQHFEADVRSDTVNASADRLTSFPDCNENLIDELLAAVPNLASLEMETFHLFHLASVWRTRTSSPSSPSPALSPSMPPTTLPVTPTLSQNSSRHTPPLLTDANQAPRSGRIRAAAVQMIFASRTSQDFITPEHVAELEAWSGRSVLETLCNFPIPFELLHDEEQSVWSKS</sequence>
<organism evidence="3 4">
    <name type="scientific">Rickenella mellea</name>
    <dbReference type="NCBI Taxonomy" id="50990"/>
    <lineage>
        <taxon>Eukaryota</taxon>
        <taxon>Fungi</taxon>
        <taxon>Dikarya</taxon>
        <taxon>Basidiomycota</taxon>
        <taxon>Agaricomycotina</taxon>
        <taxon>Agaricomycetes</taxon>
        <taxon>Hymenochaetales</taxon>
        <taxon>Rickenellaceae</taxon>
        <taxon>Rickenella</taxon>
    </lineage>
</organism>
<proteinExistence type="predicted"/>
<dbReference type="InterPro" id="IPR035994">
    <property type="entry name" value="Nucleoside_phosphorylase_sf"/>
</dbReference>